<accession>A0AAJ1TPJ6</accession>
<dbReference type="PANTHER" id="PTHR24321">
    <property type="entry name" value="DEHYDROGENASES, SHORT CHAIN"/>
    <property type="match status" value="1"/>
</dbReference>
<dbReference type="Pfam" id="PF13561">
    <property type="entry name" value="adh_short_C2"/>
    <property type="match status" value="1"/>
</dbReference>
<dbReference type="FunFam" id="3.40.50.720:FF:000084">
    <property type="entry name" value="Short-chain dehydrogenase reductase"/>
    <property type="match status" value="1"/>
</dbReference>
<dbReference type="NCBIfam" id="NF005559">
    <property type="entry name" value="PRK07231.1"/>
    <property type="match status" value="1"/>
</dbReference>
<dbReference type="GO" id="GO:0047044">
    <property type="term" value="F:androstan-3-alpha,17-beta-diol dehydrogenase (NAD+) activity"/>
    <property type="evidence" value="ECO:0007669"/>
    <property type="project" value="UniProtKB-EC"/>
</dbReference>
<dbReference type="Gene3D" id="3.40.50.720">
    <property type="entry name" value="NAD(P)-binding Rossmann-like Domain"/>
    <property type="match status" value="1"/>
</dbReference>
<gene>
    <name evidence="3" type="ORF">QO001_001462</name>
</gene>
<dbReference type="PANTHER" id="PTHR24321:SF8">
    <property type="entry name" value="ESTRADIOL 17-BETA-DEHYDROGENASE 8-RELATED"/>
    <property type="match status" value="1"/>
</dbReference>
<dbReference type="InterPro" id="IPR036291">
    <property type="entry name" value="NAD(P)-bd_dom_sf"/>
</dbReference>
<protein>
    <submittedName>
        <fullName evidence="3">3alpha(Or 20beta)-hydroxysteroid dehydrogenase</fullName>
        <ecNumber evidence="3">1.1.1.53</ecNumber>
    </submittedName>
</protein>
<evidence type="ECO:0000256" key="2">
    <source>
        <dbReference type="ARBA" id="ARBA00023002"/>
    </source>
</evidence>
<keyword evidence="2 3" id="KW-0560">Oxidoreductase</keyword>
<dbReference type="SUPFAM" id="SSF51735">
    <property type="entry name" value="NAD(P)-binding Rossmann-fold domains"/>
    <property type="match status" value="1"/>
</dbReference>
<dbReference type="InterPro" id="IPR002347">
    <property type="entry name" value="SDR_fam"/>
</dbReference>
<dbReference type="PRINTS" id="PR00080">
    <property type="entry name" value="SDRFAMILY"/>
</dbReference>
<comment type="caution">
    <text evidence="3">The sequence shown here is derived from an EMBL/GenBank/DDBJ whole genome shotgun (WGS) entry which is preliminary data.</text>
</comment>
<comment type="similarity">
    <text evidence="1">Belongs to the short-chain dehydrogenases/reductases (SDR) family.</text>
</comment>
<organism evidence="3 4">
    <name type="scientific">Methylobacterium brachiatum</name>
    <dbReference type="NCBI Taxonomy" id="269660"/>
    <lineage>
        <taxon>Bacteria</taxon>
        <taxon>Pseudomonadati</taxon>
        <taxon>Pseudomonadota</taxon>
        <taxon>Alphaproteobacteria</taxon>
        <taxon>Hyphomicrobiales</taxon>
        <taxon>Methylobacteriaceae</taxon>
        <taxon>Methylobacterium</taxon>
    </lineage>
</organism>
<dbReference type="AlphaFoldDB" id="A0AAJ1TPJ6"/>
<name>A0AAJ1TPJ6_9HYPH</name>
<sequence>MNDMQGEVVIVTGGTRGQGEAEVRLLVEAGAKVVFGGRDEADGRRIAEELGERACFQRQDVAREADWVAIVARAEETFGKVTGLVNNAGVTITGLVTDLDAEAVMDGIRINQLGQLLGIKHVVPALRRNGGGAIVNIGSEAGVRAAPHAIAYSGTKAAVAAMSRTAAIELAKDGIRVNLVVPGPIDTPMIENAAGAGAAEKMGAIVPLGRVGRPRDVAHAVLFLLSKEAGFITGAELAVDGGRTAAPASNFN</sequence>
<evidence type="ECO:0000313" key="3">
    <source>
        <dbReference type="EMBL" id="MDQ0542544.1"/>
    </source>
</evidence>
<dbReference type="PRINTS" id="PR00081">
    <property type="entry name" value="GDHRDH"/>
</dbReference>
<dbReference type="RefSeq" id="WP_230365840.1">
    <property type="nucleotide sequence ID" value="NZ_JAJALK010000003.1"/>
</dbReference>
<evidence type="ECO:0000256" key="1">
    <source>
        <dbReference type="ARBA" id="ARBA00006484"/>
    </source>
</evidence>
<proteinExistence type="inferred from homology"/>
<dbReference type="PROSITE" id="PS00061">
    <property type="entry name" value="ADH_SHORT"/>
    <property type="match status" value="1"/>
</dbReference>
<dbReference type="InterPro" id="IPR020904">
    <property type="entry name" value="Sc_DH/Rdtase_CS"/>
</dbReference>
<dbReference type="Proteomes" id="UP001223420">
    <property type="component" value="Unassembled WGS sequence"/>
</dbReference>
<dbReference type="EC" id="1.1.1.53" evidence="3"/>
<reference evidence="3" key="1">
    <citation type="submission" date="2023-07" db="EMBL/GenBank/DDBJ databases">
        <title>Genomic Encyclopedia of Type Strains, Phase IV (KMG-IV): sequencing the most valuable type-strain genomes for metagenomic binning, comparative biology and taxonomic classification.</title>
        <authorList>
            <person name="Goeker M."/>
        </authorList>
    </citation>
    <scope>NUCLEOTIDE SEQUENCE</scope>
    <source>
        <strain evidence="3">DSM 19569</strain>
    </source>
</reference>
<dbReference type="EMBL" id="JAUSWL010000002">
    <property type="protein sequence ID" value="MDQ0542544.1"/>
    <property type="molecule type" value="Genomic_DNA"/>
</dbReference>
<evidence type="ECO:0000313" key="4">
    <source>
        <dbReference type="Proteomes" id="UP001223420"/>
    </source>
</evidence>